<dbReference type="SUPFAM" id="SSF53335">
    <property type="entry name" value="S-adenosyl-L-methionine-dependent methyltransferases"/>
    <property type="match status" value="1"/>
</dbReference>
<keyword evidence="3" id="KW-1185">Reference proteome</keyword>
<dbReference type="PANTHER" id="PTHR12496">
    <property type="entry name" value="CGI-41 METHYLTRANSFERASE"/>
    <property type="match status" value="1"/>
</dbReference>
<dbReference type="EMBL" id="JARQZJ010000031">
    <property type="protein sequence ID" value="KAK9873945.1"/>
    <property type="molecule type" value="Genomic_DNA"/>
</dbReference>
<evidence type="ECO:0000259" key="1">
    <source>
        <dbReference type="Pfam" id="PF13679"/>
    </source>
</evidence>
<protein>
    <recommendedName>
        <fullName evidence="1">Methyltransferase domain-containing protein</fullName>
    </recommendedName>
</protein>
<dbReference type="InterPro" id="IPR029063">
    <property type="entry name" value="SAM-dependent_MTases_sf"/>
</dbReference>
<sequence>MSLPSTYYNIYKYFDDALTFLKEYEWIYNYPNTDVLVEGFLQKIPEDWRDYFRNIGFSNLRDIALHQVKGDCPQSFKIFLYKLQHLTSTSGSYEIKQSENILSHNCGLSMKKKHEIEMLAPVVAELCEKTNSKHVIDIGAGLGHLSFMLANKYNYSVLAIEGCIEKIELAVKTESKFYKNSIISFHHHFITEKSFDEISEAIEKKLGSSNKICMYGLHACADLSAVILDLFLKLTNVKSLVIMPCCYHRLDLDKVIDEEVYFKNFPLSDVLKSMFEKHKATSFLRRPFLRLACQQTVKKFIDMSENEHIYHAENFMWRAVLQQAAKEFDCNVLRLKRKMGQPKNKENVFEYHLENLPKTHTLLSKDITVNPPEIGGFLFKNKILTIWKKEEHNLILFAAFTTLQNSLQNLCENILLQDRVQFMNEKGVNCYIKQITDDSISPRCMALIAIKD</sequence>
<dbReference type="Pfam" id="PF13679">
    <property type="entry name" value="Methyltransf_32"/>
    <property type="match status" value="1"/>
</dbReference>
<organism evidence="2 3">
    <name type="scientific">Henosepilachna vigintioctopunctata</name>
    <dbReference type="NCBI Taxonomy" id="420089"/>
    <lineage>
        <taxon>Eukaryota</taxon>
        <taxon>Metazoa</taxon>
        <taxon>Ecdysozoa</taxon>
        <taxon>Arthropoda</taxon>
        <taxon>Hexapoda</taxon>
        <taxon>Insecta</taxon>
        <taxon>Pterygota</taxon>
        <taxon>Neoptera</taxon>
        <taxon>Endopterygota</taxon>
        <taxon>Coleoptera</taxon>
        <taxon>Polyphaga</taxon>
        <taxon>Cucujiformia</taxon>
        <taxon>Coccinelloidea</taxon>
        <taxon>Coccinellidae</taxon>
        <taxon>Epilachninae</taxon>
        <taxon>Epilachnini</taxon>
        <taxon>Henosepilachna</taxon>
    </lineage>
</organism>
<dbReference type="Proteomes" id="UP001431783">
    <property type="component" value="Unassembled WGS sequence"/>
</dbReference>
<comment type="caution">
    <text evidence="2">The sequence shown here is derived from an EMBL/GenBank/DDBJ whole genome shotgun (WGS) entry which is preliminary data.</text>
</comment>
<reference evidence="2 3" key="1">
    <citation type="submission" date="2023-03" db="EMBL/GenBank/DDBJ databases">
        <title>Genome insight into feeding habits of ladybird beetles.</title>
        <authorList>
            <person name="Li H.-S."/>
            <person name="Huang Y.-H."/>
            <person name="Pang H."/>
        </authorList>
    </citation>
    <scope>NUCLEOTIDE SEQUENCE [LARGE SCALE GENOMIC DNA]</scope>
    <source>
        <strain evidence="2">SYSU_2023b</strain>
        <tissue evidence="2">Whole body</tissue>
    </source>
</reference>
<dbReference type="PANTHER" id="PTHR12496:SF0">
    <property type="entry name" value="METHYLTRANSFERASE DOMAIN-CONTAINING PROTEIN"/>
    <property type="match status" value="1"/>
</dbReference>
<evidence type="ECO:0000313" key="3">
    <source>
        <dbReference type="Proteomes" id="UP001431783"/>
    </source>
</evidence>
<evidence type="ECO:0000313" key="2">
    <source>
        <dbReference type="EMBL" id="KAK9873945.1"/>
    </source>
</evidence>
<dbReference type="AlphaFoldDB" id="A0AAW1TZC3"/>
<dbReference type="Gene3D" id="3.40.50.150">
    <property type="entry name" value="Vaccinia Virus protein VP39"/>
    <property type="match status" value="1"/>
</dbReference>
<dbReference type="InterPro" id="IPR025714">
    <property type="entry name" value="Methyltranfer_dom"/>
</dbReference>
<name>A0AAW1TZC3_9CUCU</name>
<dbReference type="InterPro" id="IPR052220">
    <property type="entry name" value="METTL25"/>
</dbReference>
<accession>A0AAW1TZC3</accession>
<feature type="domain" description="Methyltransferase" evidence="1">
    <location>
        <begin position="111"/>
        <end position="250"/>
    </location>
</feature>
<proteinExistence type="predicted"/>
<gene>
    <name evidence="2" type="ORF">WA026_002298</name>
</gene>